<dbReference type="EMBL" id="JANPWB010000005">
    <property type="protein sequence ID" value="KAJ1190298.1"/>
    <property type="molecule type" value="Genomic_DNA"/>
</dbReference>
<feature type="region of interest" description="Disordered" evidence="1">
    <location>
        <begin position="1"/>
        <end position="40"/>
    </location>
</feature>
<evidence type="ECO:0000256" key="1">
    <source>
        <dbReference type="SAM" id="MobiDB-lite"/>
    </source>
</evidence>
<dbReference type="Proteomes" id="UP001066276">
    <property type="component" value="Chromosome 3_1"/>
</dbReference>
<evidence type="ECO:0000313" key="2">
    <source>
        <dbReference type="EMBL" id="KAJ1190298.1"/>
    </source>
</evidence>
<accession>A0AAV7URA2</accession>
<organism evidence="2 3">
    <name type="scientific">Pleurodeles waltl</name>
    <name type="common">Iberian ribbed newt</name>
    <dbReference type="NCBI Taxonomy" id="8319"/>
    <lineage>
        <taxon>Eukaryota</taxon>
        <taxon>Metazoa</taxon>
        <taxon>Chordata</taxon>
        <taxon>Craniata</taxon>
        <taxon>Vertebrata</taxon>
        <taxon>Euteleostomi</taxon>
        <taxon>Amphibia</taxon>
        <taxon>Batrachia</taxon>
        <taxon>Caudata</taxon>
        <taxon>Salamandroidea</taxon>
        <taxon>Salamandridae</taxon>
        <taxon>Pleurodelinae</taxon>
        <taxon>Pleurodeles</taxon>
    </lineage>
</organism>
<reference evidence="2" key="1">
    <citation type="journal article" date="2022" name="bioRxiv">
        <title>Sequencing and chromosome-scale assembly of the giantPleurodeles waltlgenome.</title>
        <authorList>
            <person name="Brown T."/>
            <person name="Elewa A."/>
            <person name="Iarovenko S."/>
            <person name="Subramanian E."/>
            <person name="Araus A.J."/>
            <person name="Petzold A."/>
            <person name="Susuki M."/>
            <person name="Suzuki K.-i.T."/>
            <person name="Hayashi T."/>
            <person name="Toyoda A."/>
            <person name="Oliveira C."/>
            <person name="Osipova E."/>
            <person name="Leigh N.D."/>
            <person name="Simon A."/>
            <person name="Yun M.H."/>
        </authorList>
    </citation>
    <scope>NUCLEOTIDE SEQUENCE</scope>
    <source>
        <strain evidence="2">20211129_DDA</strain>
        <tissue evidence="2">Liver</tissue>
    </source>
</reference>
<keyword evidence="3" id="KW-1185">Reference proteome</keyword>
<dbReference type="AlphaFoldDB" id="A0AAV7URA2"/>
<evidence type="ECO:0000313" key="3">
    <source>
        <dbReference type="Proteomes" id="UP001066276"/>
    </source>
</evidence>
<name>A0AAV7URA2_PLEWA</name>
<comment type="caution">
    <text evidence="2">The sequence shown here is derived from an EMBL/GenBank/DDBJ whole genome shotgun (WGS) entry which is preliminary data.</text>
</comment>
<protein>
    <submittedName>
        <fullName evidence="2">Uncharacterized protein</fullName>
    </submittedName>
</protein>
<sequence length="93" mass="10159">MRVRGVRPEVLLPGSVGSSPGLSWPPQQTDEGSPALGIPARLRCPRSHRDRALRVPKTCPPPHSLAMDRPRAKAACRWTFAATLNLRRGGETQ</sequence>
<feature type="compositionally biased region" description="Low complexity" evidence="1">
    <location>
        <begin position="10"/>
        <end position="26"/>
    </location>
</feature>
<gene>
    <name evidence="2" type="ORF">NDU88_007036</name>
</gene>
<proteinExistence type="predicted"/>